<evidence type="ECO:0000313" key="3">
    <source>
        <dbReference type="Proteomes" id="UP001153148"/>
    </source>
</evidence>
<evidence type="ECO:0000313" key="2">
    <source>
        <dbReference type="EMBL" id="CAG2063699.1"/>
    </source>
</evidence>
<keyword evidence="3" id="KW-1185">Reference proteome</keyword>
<comment type="caution">
    <text evidence="2">The sequence shown here is derived from an EMBL/GenBank/DDBJ whole genome shotgun (WGS) entry which is preliminary data.</text>
</comment>
<evidence type="ECO:0000259" key="1">
    <source>
        <dbReference type="Pfam" id="PF25766"/>
    </source>
</evidence>
<protein>
    <recommendedName>
        <fullName evidence="1">RPAP1/MINIYO-like TPR repeats domain-containing protein</fullName>
    </recommendedName>
</protein>
<proteinExistence type="predicted"/>
<dbReference type="Pfam" id="PF25766">
    <property type="entry name" value="TPR_RPAP1"/>
    <property type="match status" value="1"/>
</dbReference>
<dbReference type="Proteomes" id="UP001153148">
    <property type="component" value="Unassembled WGS sequence"/>
</dbReference>
<dbReference type="EMBL" id="CAJPIN010028282">
    <property type="protein sequence ID" value="CAG2063699.1"/>
    <property type="molecule type" value="Genomic_DNA"/>
</dbReference>
<reference evidence="2" key="1">
    <citation type="submission" date="2021-03" db="EMBL/GenBank/DDBJ databases">
        <authorList>
            <person name="Tran Van P."/>
        </authorList>
    </citation>
    <scope>NUCLEOTIDE SEQUENCE</scope>
</reference>
<dbReference type="InterPro" id="IPR057989">
    <property type="entry name" value="TPR_RPAP1/MINIYO-like"/>
</dbReference>
<accession>A0ABN7PBI1</accession>
<name>A0ABN7PBI1_TIMPD</name>
<sequence length="139" mass="15354">MNLVPLVESLKLSENDGRETSVLPKHQLLTDALYRLDDLKSCYQEALGLSDAEEVSPLDVISLTFGEKGNEPALPGDWGFLPILALYSKEFSGQPASDAAILTVTRCLQWLFVLECMRPTAANFISVTARFCRLSTVFL</sequence>
<organism evidence="2 3">
    <name type="scientific">Timema podura</name>
    <name type="common">Walking stick</name>
    <dbReference type="NCBI Taxonomy" id="61482"/>
    <lineage>
        <taxon>Eukaryota</taxon>
        <taxon>Metazoa</taxon>
        <taxon>Ecdysozoa</taxon>
        <taxon>Arthropoda</taxon>
        <taxon>Hexapoda</taxon>
        <taxon>Insecta</taxon>
        <taxon>Pterygota</taxon>
        <taxon>Neoptera</taxon>
        <taxon>Polyneoptera</taxon>
        <taxon>Phasmatodea</taxon>
        <taxon>Timematodea</taxon>
        <taxon>Timematoidea</taxon>
        <taxon>Timematidae</taxon>
        <taxon>Timema</taxon>
    </lineage>
</organism>
<gene>
    <name evidence="2" type="ORF">TPAB3V08_LOCUS10646</name>
</gene>
<feature type="domain" description="RPAP1/MINIYO-like TPR repeats" evidence="1">
    <location>
        <begin position="80"/>
        <end position="139"/>
    </location>
</feature>
<feature type="non-terminal residue" evidence="2">
    <location>
        <position position="139"/>
    </location>
</feature>